<accession>A0A395JLK5</accession>
<dbReference type="Gene3D" id="3.30.365.10">
    <property type="entry name" value="Aldehyde oxidase/xanthine dehydrogenase, molybdopterin binding domain"/>
    <property type="match status" value="4"/>
</dbReference>
<evidence type="ECO:0000313" key="3">
    <source>
        <dbReference type="EMBL" id="RBP51642.1"/>
    </source>
</evidence>
<feature type="transmembrane region" description="Helical" evidence="1">
    <location>
        <begin position="12"/>
        <end position="30"/>
    </location>
</feature>
<dbReference type="InterPro" id="IPR037165">
    <property type="entry name" value="AldOxase/xan_DH_Mopterin-bd_sf"/>
</dbReference>
<dbReference type="InterPro" id="IPR052516">
    <property type="entry name" value="N-heterocyclic_Hydroxylase"/>
</dbReference>
<keyword evidence="1" id="KW-1133">Transmembrane helix</keyword>
<keyword evidence="1" id="KW-0812">Transmembrane</keyword>
<dbReference type="Pfam" id="PF02738">
    <property type="entry name" value="MoCoBD_1"/>
    <property type="match status" value="1"/>
</dbReference>
<name>A0A395JLK5_9GAMM</name>
<organism evidence="3 4">
    <name type="scientific">Arenicella xantha</name>
    <dbReference type="NCBI Taxonomy" id="644221"/>
    <lineage>
        <taxon>Bacteria</taxon>
        <taxon>Pseudomonadati</taxon>
        <taxon>Pseudomonadota</taxon>
        <taxon>Gammaproteobacteria</taxon>
        <taxon>Arenicellales</taxon>
        <taxon>Arenicellaceae</taxon>
        <taxon>Arenicella</taxon>
    </lineage>
</organism>
<dbReference type="PANTHER" id="PTHR47495:SF2">
    <property type="entry name" value="ALDEHYDE DEHYDROGENASE"/>
    <property type="match status" value="1"/>
</dbReference>
<dbReference type="FunCoup" id="A0A395JLK5">
    <property type="interactions" value="362"/>
</dbReference>
<feature type="domain" description="Aldehyde oxidase/xanthine dehydrogenase a/b hammerhead" evidence="2">
    <location>
        <begin position="240"/>
        <end position="318"/>
    </location>
</feature>
<keyword evidence="1" id="KW-0472">Membrane</keyword>
<dbReference type="EMBL" id="QNRT01000002">
    <property type="protein sequence ID" value="RBP51642.1"/>
    <property type="molecule type" value="Genomic_DNA"/>
</dbReference>
<dbReference type="OrthoDB" id="9767994at2"/>
<sequence length="746" mass="80044">MSTLGKITRRTFLVGSVGIAGGVVFGYWKYKQPFDNPLEADLVDGSAALTPYVMINQYGVTIIAPRAEMGQGVHTTLAALVAEELELSLEQVKVIHGPASNAYFNAAVIEEGLPFAATDDGSVAEAARGFMKVPAKFLGLQITGGSSSIPDAYHKMRVAGAAARSVLVEVAAQQLGVDRASLTIKGGKITAADGRSLSFEQLASDAAKIEPPAEPTLKPKSAWKLLGKSQKRVDMISKSTGTAEFSIDIDLPNMVYASVRMNPQLGAPMTSFDASKAESMPGVKRIIQIDNGIAAIATNTWYAFKAVNAVDCNWAQAGYANDTAGLFKAVEQSFNDDHQDSQFRDDGDVEQALQDATTIDGEYRVPYLAHAAMEPLNATAWLRDGKLDIWAGNQLPTQALKEGANITGLDEADIRVHTTLMGGGFGRRAEMDFIIHAIKIAKEFEGTPVKTTWTREEDTTHDYYRPMAIARFKANLSNGRPNAIDLHLAAPSVVESQMGRLGVPAAGPDVSIVQAAWDQPYGVAHYRVTGYRTPKAFPVSSWRSVGASQNGFFHECMMDEIAAAGELDPLQMRLDLMNHDASRKVLEAVAEMSNWGAALPEGHGKGVAFVLSFGVPTAQVIEVQNTAQGIKLINAWAAVDVGVALDPRNIEAQVTGGMNFGLAAAMMGNITVKDGKVQETNFHNYNSIRINQVPNMAVRVLENGEKIRGIGEPGLPPAAPALANAIFAATGQRIRELPLSKHIRFL</sequence>
<dbReference type="PIRSF" id="PIRSF036389">
    <property type="entry name" value="IOR_B"/>
    <property type="match status" value="1"/>
</dbReference>
<dbReference type="InterPro" id="IPR012368">
    <property type="entry name" value="OxRdtase_Mopterin-bd_su_IorB"/>
</dbReference>
<evidence type="ECO:0000259" key="2">
    <source>
        <dbReference type="SMART" id="SM01008"/>
    </source>
</evidence>
<protein>
    <submittedName>
        <fullName evidence="3">Isoquinoline 1-oxidoreductase beta subunit</fullName>
    </submittedName>
</protein>
<dbReference type="Gene3D" id="3.90.1170.50">
    <property type="entry name" value="Aldehyde oxidase/xanthine dehydrogenase, a/b hammerhead"/>
    <property type="match status" value="1"/>
</dbReference>
<dbReference type="InterPro" id="IPR008274">
    <property type="entry name" value="AldOxase/xan_DH_MoCoBD1"/>
</dbReference>
<keyword evidence="4" id="KW-1185">Reference proteome</keyword>
<reference evidence="3 4" key="1">
    <citation type="submission" date="2018-06" db="EMBL/GenBank/DDBJ databases">
        <title>Genomic Encyclopedia of Type Strains, Phase IV (KMG-IV): sequencing the most valuable type-strain genomes for metagenomic binning, comparative biology and taxonomic classification.</title>
        <authorList>
            <person name="Goeker M."/>
        </authorList>
    </citation>
    <scope>NUCLEOTIDE SEQUENCE [LARGE SCALE GENOMIC DNA]</scope>
    <source>
        <strain evidence="3 4">DSM 24032</strain>
    </source>
</reference>
<dbReference type="PANTHER" id="PTHR47495">
    <property type="entry name" value="ALDEHYDE DEHYDROGENASE"/>
    <property type="match status" value="1"/>
</dbReference>
<comment type="caution">
    <text evidence="3">The sequence shown here is derived from an EMBL/GenBank/DDBJ whole genome shotgun (WGS) entry which is preliminary data.</text>
</comment>
<evidence type="ECO:0000256" key="1">
    <source>
        <dbReference type="SAM" id="Phobius"/>
    </source>
</evidence>
<dbReference type="SUPFAM" id="SSF56003">
    <property type="entry name" value="Molybdenum cofactor-binding domain"/>
    <property type="match status" value="2"/>
</dbReference>
<dbReference type="PROSITE" id="PS51318">
    <property type="entry name" value="TAT"/>
    <property type="match status" value="1"/>
</dbReference>
<dbReference type="AlphaFoldDB" id="A0A395JLK5"/>
<dbReference type="SMART" id="SM01008">
    <property type="entry name" value="Ald_Xan_dh_C"/>
    <property type="match status" value="1"/>
</dbReference>
<dbReference type="InterPro" id="IPR006311">
    <property type="entry name" value="TAT_signal"/>
</dbReference>
<dbReference type="Proteomes" id="UP000253083">
    <property type="component" value="Unassembled WGS sequence"/>
</dbReference>
<dbReference type="InterPro" id="IPR046867">
    <property type="entry name" value="AldOxase/xan_DH_MoCoBD2"/>
</dbReference>
<dbReference type="GO" id="GO:0016491">
    <property type="term" value="F:oxidoreductase activity"/>
    <property type="evidence" value="ECO:0007669"/>
    <property type="project" value="InterPro"/>
</dbReference>
<dbReference type="RefSeq" id="WP_113954395.1">
    <property type="nucleotide sequence ID" value="NZ_QNRT01000002.1"/>
</dbReference>
<dbReference type="InterPro" id="IPR000674">
    <property type="entry name" value="Ald_Oxase/Xan_DH_a/b"/>
</dbReference>
<dbReference type="InParanoid" id="A0A395JLK5"/>
<dbReference type="Pfam" id="PF20256">
    <property type="entry name" value="MoCoBD_2"/>
    <property type="match status" value="2"/>
</dbReference>
<gene>
    <name evidence="3" type="ORF">DFR28_1021074</name>
</gene>
<evidence type="ECO:0000313" key="4">
    <source>
        <dbReference type="Proteomes" id="UP000253083"/>
    </source>
</evidence>
<proteinExistence type="predicted"/>